<evidence type="ECO:0000313" key="3">
    <source>
        <dbReference type="Proteomes" id="UP001066276"/>
    </source>
</evidence>
<evidence type="ECO:0000313" key="2">
    <source>
        <dbReference type="EMBL" id="KAJ1090497.1"/>
    </source>
</evidence>
<evidence type="ECO:0000256" key="1">
    <source>
        <dbReference type="SAM" id="MobiDB-lite"/>
    </source>
</evidence>
<feature type="region of interest" description="Disordered" evidence="1">
    <location>
        <begin position="1"/>
        <end position="23"/>
    </location>
</feature>
<accession>A0AAV7LJF5</accession>
<sequence length="101" mass="11788">MGTPPHRRPAHVRSGRQPRLCRPQRQRVLLQRHKCAYHQVRQVNSAPPAAPGAPRVARAHHKPPRARRRRPWAGSQCRLRQRSEERLLRGGHLSHTPFTRF</sequence>
<keyword evidence="3" id="KW-1185">Reference proteome</keyword>
<dbReference type="Proteomes" id="UP001066276">
    <property type="component" value="Chromosome 11"/>
</dbReference>
<protein>
    <submittedName>
        <fullName evidence="2">Uncharacterized protein</fullName>
    </submittedName>
</protein>
<reference evidence="2" key="1">
    <citation type="journal article" date="2022" name="bioRxiv">
        <title>Sequencing and chromosome-scale assembly of the giantPleurodeles waltlgenome.</title>
        <authorList>
            <person name="Brown T."/>
            <person name="Elewa A."/>
            <person name="Iarovenko S."/>
            <person name="Subramanian E."/>
            <person name="Araus A.J."/>
            <person name="Petzold A."/>
            <person name="Susuki M."/>
            <person name="Suzuki K.-i.T."/>
            <person name="Hayashi T."/>
            <person name="Toyoda A."/>
            <person name="Oliveira C."/>
            <person name="Osipova E."/>
            <person name="Leigh N.D."/>
            <person name="Simon A."/>
            <person name="Yun M.H."/>
        </authorList>
    </citation>
    <scope>NUCLEOTIDE SEQUENCE</scope>
    <source>
        <strain evidence="2">20211129_DDA</strain>
        <tissue evidence="2">Liver</tissue>
    </source>
</reference>
<dbReference type="AlphaFoldDB" id="A0AAV7LJF5"/>
<gene>
    <name evidence="2" type="ORF">NDU88_003629</name>
</gene>
<feature type="compositionally biased region" description="Basic residues" evidence="1">
    <location>
        <begin position="1"/>
        <end position="16"/>
    </location>
</feature>
<proteinExistence type="predicted"/>
<feature type="compositionally biased region" description="Basic residues" evidence="1">
    <location>
        <begin position="57"/>
        <end position="71"/>
    </location>
</feature>
<dbReference type="EMBL" id="JANPWB010000015">
    <property type="protein sequence ID" value="KAJ1090497.1"/>
    <property type="molecule type" value="Genomic_DNA"/>
</dbReference>
<comment type="caution">
    <text evidence="2">The sequence shown here is derived from an EMBL/GenBank/DDBJ whole genome shotgun (WGS) entry which is preliminary data.</text>
</comment>
<feature type="region of interest" description="Disordered" evidence="1">
    <location>
        <begin position="43"/>
        <end position="78"/>
    </location>
</feature>
<organism evidence="2 3">
    <name type="scientific">Pleurodeles waltl</name>
    <name type="common">Iberian ribbed newt</name>
    <dbReference type="NCBI Taxonomy" id="8319"/>
    <lineage>
        <taxon>Eukaryota</taxon>
        <taxon>Metazoa</taxon>
        <taxon>Chordata</taxon>
        <taxon>Craniata</taxon>
        <taxon>Vertebrata</taxon>
        <taxon>Euteleostomi</taxon>
        <taxon>Amphibia</taxon>
        <taxon>Batrachia</taxon>
        <taxon>Caudata</taxon>
        <taxon>Salamandroidea</taxon>
        <taxon>Salamandridae</taxon>
        <taxon>Pleurodelinae</taxon>
        <taxon>Pleurodeles</taxon>
    </lineage>
</organism>
<name>A0AAV7LJF5_PLEWA</name>